<keyword evidence="1" id="KW-0963">Cytoplasm</keyword>
<dbReference type="SUPFAM" id="SSF48452">
    <property type="entry name" value="TPR-like"/>
    <property type="match status" value="2"/>
</dbReference>
<proteinExistence type="predicted"/>
<dbReference type="InterPro" id="IPR033646">
    <property type="entry name" value="CLU-central"/>
</dbReference>
<name>A0AA85K1Z8_TRIRE</name>
<reference evidence="4" key="2">
    <citation type="submission" date="2023-11" db="UniProtKB">
        <authorList>
            <consortium name="WormBaseParasite"/>
        </authorList>
    </citation>
    <scope>IDENTIFICATION</scope>
</reference>
<dbReference type="InterPro" id="IPR027523">
    <property type="entry name" value="CLU_prot"/>
</dbReference>
<dbReference type="GO" id="GO:0005737">
    <property type="term" value="C:cytoplasm"/>
    <property type="evidence" value="ECO:0007669"/>
    <property type="project" value="TreeGrafter"/>
</dbReference>
<dbReference type="PROSITE" id="PS51823">
    <property type="entry name" value="CLU"/>
    <property type="match status" value="1"/>
</dbReference>
<reference evidence="3" key="1">
    <citation type="submission" date="2022-06" db="EMBL/GenBank/DDBJ databases">
        <authorList>
            <person name="Berger JAMES D."/>
            <person name="Berger JAMES D."/>
        </authorList>
    </citation>
    <scope>NUCLEOTIDE SEQUENCE [LARGE SCALE GENOMIC DNA]</scope>
</reference>
<dbReference type="GO" id="GO:0048312">
    <property type="term" value="P:intracellular distribution of mitochondria"/>
    <property type="evidence" value="ECO:0007669"/>
    <property type="project" value="TreeGrafter"/>
</dbReference>
<evidence type="ECO:0000313" key="4">
    <source>
        <dbReference type="WBParaSite" id="TREG1_57510.1"/>
    </source>
</evidence>
<dbReference type="InterPro" id="IPR028275">
    <property type="entry name" value="CLU_N"/>
</dbReference>
<dbReference type="Gene3D" id="1.25.40.10">
    <property type="entry name" value="Tetratricopeptide repeat domain"/>
    <property type="match status" value="1"/>
</dbReference>
<keyword evidence="3" id="KW-1185">Reference proteome</keyword>
<accession>A0AA85K1Z8</accession>
<sequence length="1369" mass="153736">MELNGVKETDVIAVTNGESSKTENTNKAEDVLDDTPYTVKIVPTHSEPFELQVSSFELVQEVHRVLMDREETCSCTCFSLVLNGQTLDMFAELKSVEGLADGVELKVVEERYSVREAKNHVRHIHDLLHSIEPHDAYAGREQMSLSFVNTIAGELERKQFQNRLDMRTDFIPPEYVLPGSGTNTVPPLLPLHPLDRDGKPVKCVRQLNYSNWNPPPPARRLLGDLIYLFFHTVEDKRYHITACPRGFYVNMSTDDHFNPHPVQHAYVAHSLIDLLRQLSPGFKRNFEALLKARAAKHPFERVPTPYQVHSWLAPLFEHSPDSVRKEEAFSSRMACEENLPGQTRDWNEELQVTRELPQTRLTERLLRDRAIFKSNSDFVAAATRAAVSVVNGDIMAINPGETRKQQMFIWNNMFFSLGFDVKEHYKHFGGEHAAYVATSSDLCGVRAYSMLDQPGLHTLGTAIIDYRGFRVTAQTIIPGILEKEQEQLVVYGSIDFGKTVLTDKRYEEILSKTAKQLKIRPHKVVNQSGETVELYSSVDCKGIVGNDGRTYILDLLRTFPPDLNYLDNGDDIHPQLSPELTKLGYPYRHRHMLATLRQELIEAFFDYRYETFLRLAAREIQKAKSSVEVEGDDPTAVEIQNGQSACSNTDGNDQLPSHHIGCEVSDHSSNTLNSGISAIKSPNKSQPDDLSLMKKLLEEDHDTLKGDIIHEAIRKAAVAVGSLSTDRFELAFNPDIYQKFVKFSDSEETSLKVDQELVCSACEFLVLKQIPAFVRDALSLCVTPQDGKALTESMHQRGINMRYLNRVIESVSPHPSLGYLKKMAISEVLLRSAKHIFKIYLQDVDPMLLSVGVAHFLNCFLTACPNLTPLLGIDEQVLKLNRNKKNKKKSKSLRESPEEMAWLNETHSSIWAELIKEAKEYYHYQITASDIDEFCKIFEIQRVHLLRSFCTSVGIQLLLREYNLTPPNGAKHHQKPVFTTDDIISLFPVVKHLHPHATDAYHYFTTGQARISTGHFQEGFELINEALGLLNGVYGPLHPDIGACNRLLARLSYVMGEHQAALLFQHRATMISERVHGIDNPNTATEYIHFSLYCFACGHISTALQLLYRARYIAILCHGECHPEITQIDTNIGLMLQLVGELDLALVFLENALSFIRLFYGDRNLKEAFTCHLISRTHTYRGDFRTALDYEKRRFLIYKERLGPDSDYTKDSDECLRQLTQQAVTVARKVAELTAASTKSTGGGGGDSSNLNTLSNAIDASTTESIVAKAVLSNSFSANGGTASSGSLVLPIPTISSVLEILNRVNGILVIQLRGKDEENSDQDAKSLPSKSISSKLHGFNDNCASKDVSQLEKESSAATTTNNVIPVS</sequence>
<evidence type="ECO:0000259" key="2">
    <source>
        <dbReference type="PROSITE" id="PS51823"/>
    </source>
</evidence>
<dbReference type="InterPro" id="IPR025697">
    <property type="entry name" value="CLU_dom"/>
</dbReference>
<dbReference type="GO" id="GO:0003729">
    <property type="term" value="F:mRNA binding"/>
    <property type="evidence" value="ECO:0007669"/>
    <property type="project" value="TreeGrafter"/>
</dbReference>
<dbReference type="FunFam" id="3.30.2280.10:FF:000002">
    <property type="entry name" value="Clustered mitochondria protein homolog"/>
    <property type="match status" value="1"/>
</dbReference>
<dbReference type="Pfam" id="PF15044">
    <property type="entry name" value="CLU_N"/>
    <property type="match status" value="1"/>
</dbReference>
<dbReference type="PANTHER" id="PTHR12601:SF6">
    <property type="entry name" value="CLUSTERED MITOCHONDRIA PROTEIN HOMOLOG"/>
    <property type="match status" value="1"/>
</dbReference>
<dbReference type="PANTHER" id="PTHR12601">
    <property type="entry name" value="EUKARYOTIC TRANSLATION INITIATION FACTOR 3 SUBUNIT EIF-3"/>
    <property type="match status" value="1"/>
</dbReference>
<dbReference type="Pfam" id="PF12807">
    <property type="entry name" value="eIF3_p135"/>
    <property type="match status" value="1"/>
</dbReference>
<dbReference type="WBParaSite" id="TREG1_57510.1">
    <property type="protein sequence ID" value="TREG1_57510.1"/>
    <property type="gene ID" value="TREG1_57510"/>
</dbReference>
<evidence type="ECO:0000313" key="3">
    <source>
        <dbReference type="Proteomes" id="UP000050795"/>
    </source>
</evidence>
<feature type="domain" description="Clu" evidence="2">
    <location>
        <begin position="324"/>
        <end position="566"/>
    </location>
</feature>
<dbReference type="Gene3D" id="3.30.2280.10">
    <property type="entry name" value="Hypothetical protein (hspc210)"/>
    <property type="match status" value="1"/>
</dbReference>
<evidence type="ECO:0000256" key="1">
    <source>
        <dbReference type="ARBA" id="ARBA00022490"/>
    </source>
</evidence>
<dbReference type="Pfam" id="PF13424">
    <property type="entry name" value="TPR_12"/>
    <property type="match status" value="1"/>
</dbReference>
<dbReference type="InterPro" id="IPR023231">
    <property type="entry name" value="GSKIP_dom_sf"/>
</dbReference>
<dbReference type="SUPFAM" id="SSF103107">
    <property type="entry name" value="Hypothetical protein c14orf129, hspc210"/>
    <property type="match status" value="1"/>
</dbReference>
<dbReference type="Pfam" id="PF13236">
    <property type="entry name" value="CLU"/>
    <property type="match status" value="1"/>
</dbReference>
<dbReference type="InterPro" id="IPR011990">
    <property type="entry name" value="TPR-like_helical_dom_sf"/>
</dbReference>
<organism evidence="3 4">
    <name type="scientific">Trichobilharzia regenti</name>
    <name type="common">Nasal bird schistosome</name>
    <dbReference type="NCBI Taxonomy" id="157069"/>
    <lineage>
        <taxon>Eukaryota</taxon>
        <taxon>Metazoa</taxon>
        <taxon>Spiralia</taxon>
        <taxon>Lophotrochozoa</taxon>
        <taxon>Platyhelminthes</taxon>
        <taxon>Trematoda</taxon>
        <taxon>Digenea</taxon>
        <taxon>Strigeidida</taxon>
        <taxon>Schistosomatoidea</taxon>
        <taxon>Schistosomatidae</taxon>
        <taxon>Trichobilharzia</taxon>
    </lineage>
</organism>
<dbReference type="CDD" id="cd15466">
    <property type="entry name" value="CLU-central"/>
    <property type="match status" value="1"/>
</dbReference>
<protein>
    <recommendedName>
        <fullName evidence="2">Clu domain-containing protein</fullName>
    </recommendedName>
</protein>
<dbReference type="Proteomes" id="UP000050795">
    <property type="component" value="Unassembled WGS sequence"/>
</dbReference>